<dbReference type="Gene3D" id="3.40.50.970">
    <property type="match status" value="1"/>
</dbReference>
<feature type="non-terminal residue" evidence="3">
    <location>
        <position position="343"/>
    </location>
</feature>
<reference evidence="3" key="1">
    <citation type="submission" date="2018-05" db="EMBL/GenBank/DDBJ databases">
        <authorList>
            <person name="Lanie J.A."/>
            <person name="Ng W.-L."/>
            <person name="Kazmierczak K.M."/>
            <person name="Andrzejewski T.M."/>
            <person name="Davidsen T.M."/>
            <person name="Wayne K.J."/>
            <person name="Tettelin H."/>
            <person name="Glass J.I."/>
            <person name="Rusch D."/>
            <person name="Podicherti R."/>
            <person name="Tsui H.-C.T."/>
            <person name="Winkler M.E."/>
        </authorList>
    </citation>
    <scope>NUCLEOTIDE SEQUENCE</scope>
</reference>
<dbReference type="PANTHER" id="PTHR48084">
    <property type="entry name" value="2-OXOGLUTARATE OXIDOREDUCTASE SUBUNIT KORB-RELATED"/>
    <property type="match status" value="1"/>
</dbReference>
<dbReference type="Pfam" id="PF02775">
    <property type="entry name" value="TPP_enzyme_C"/>
    <property type="match status" value="1"/>
</dbReference>
<gene>
    <name evidence="3" type="ORF">METZ01_LOCUS326132</name>
</gene>
<evidence type="ECO:0000256" key="1">
    <source>
        <dbReference type="ARBA" id="ARBA00023002"/>
    </source>
</evidence>
<dbReference type="SUPFAM" id="SSF52518">
    <property type="entry name" value="Thiamin diphosphate-binding fold (THDP-binding)"/>
    <property type="match status" value="1"/>
</dbReference>
<feature type="non-terminal residue" evidence="3">
    <location>
        <position position="1"/>
    </location>
</feature>
<organism evidence="3">
    <name type="scientific">marine metagenome</name>
    <dbReference type="NCBI Taxonomy" id="408172"/>
    <lineage>
        <taxon>unclassified sequences</taxon>
        <taxon>metagenomes</taxon>
        <taxon>ecological metagenomes</taxon>
    </lineage>
</organism>
<evidence type="ECO:0000259" key="2">
    <source>
        <dbReference type="Pfam" id="PF02775"/>
    </source>
</evidence>
<dbReference type="InterPro" id="IPR009014">
    <property type="entry name" value="Transketo_C/PFOR_II"/>
</dbReference>
<dbReference type="InterPro" id="IPR011766">
    <property type="entry name" value="TPP_enzyme_TPP-bd"/>
</dbReference>
<name>A0A382PKU1_9ZZZZ</name>
<feature type="domain" description="Thiamine pyrophosphate enzyme TPP-binding" evidence="2">
    <location>
        <begin position="226"/>
        <end position="301"/>
    </location>
</feature>
<evidence type="ECO:0000313" key="3">
    <source>
        <dbReference type="EMBL" id="SVC73278.1"/>
    </source>
</evidence>
<dbReference type="InterPro" id="IPR029061">
    <property type="entry name" value="THDP-binding"/>
</dbReference>
<dbReference type="GO" id="GO:0016625">
    <property type="term" value="F:oxidoreductase activity, acting on the aldehyde or oxo group of donors, iron-sulfur protein as acceptor"/>
    <property type="evidence" value="ECO:0007669"/>
    <property type="project" value="UniProtKB-ARBA"/>
</dbReference>
<keyword evidence="1" id="KW-0560">Oxidoreductase</keyword>
<dbReference type="InterPro" id="IPR051457">
    <property type="entry name" value="2-oxoacid:Fd_oxidoreductase"/>
</dbReference>
<accession>A0A382PKU1</accession>
<dbReference type="EMBL" id="UINC01107707">
    <property type="protein sequence ID" value="SVC73278.1"/>
    <property type="molecule type" value="Genomic_DNA"/>
</dbReference>
<sequence length="343" mass="36602">KRFHPIVMALGALPMQQELVETKVPLVEAYVRGNDLNRVHWSDTGGPTGIITSGKSFTDVEQALALLDVRVPTLQLRVSWPLDRQAVRSFATDHGLETIYVVEEPGPFIEEGVKAALLGVDGVRAVYGERGESGAPLIPSYGEVDPEILAQRLATRLRTGVNASAALARLDQIEDRSFGPVPRVTPMSCGGCPYNTFRDLQGEKPGGAIGCSSIRAIGAYDHGVRYIPTMGAGGSIYSGTAPFNGNRHIYQYLGDGSYFHSGRGAIQSCVQGGVNITFLLLYNGAVALTGGQRPGGQRSVSEVVEELLSLGVGRVGVVGETPYRGRASNVHNYSLDEHPQALS</sequence>
<protein>
    <recommendedName>
        <fullName evidence="2">Thiamine pyrophosphate enzyme TPP-binding domain-containing protein</fullName>
    </recommendedName>
</protein>
<dbReference type="GO" id="GO:0030976">
    <property type="term" value="F:thiamine pyrophosphate binding"/>
    <property type="evidence" value="ECO:0007669"/>
    <property type="project" value="InterPro"/>
</dbReference>
<dbReference type="SUPFAM" id="SSF52922">
    <property type="entry name" value="TK C-terminal domain-like"/>
    <property type="match status" value="1"/>
</dbReference>
<dbReference type="PANTHER" id="PTHR48084:SF3">
    <property type="entry name" value="SUBUNIT OF PYRUVATE:FLAVODOXIN OXIDOREDUCTASE"/>
    <property type="match status" value="1"/>
</dbReference>
<dbReference type="AlphaFoldDB" id="A0A382PKU1"/>
<proteinExistence type="predicted"/>
<dbReference type="GO" id="GO:0045333">
    <property type="term" value="P:cellular respiration"/>
    <property type="evidence" value="ECO:0007669"/>
    <property type="project" value="UniProtKB-ARBA"/>
</dbReference>